<evidence type="ECO:0000313" key="4">
    <source>
        <dbReference type="EMBL" id="BCA93835.1"/>
    </source>
</evidence>
<dbReference type="InterPro" id="IPR001638">
    <property type="entry name" value="Solute-binding_3/MltF_N"/>
</dbReference>
<keyword evidence="5" id="KW-1185">Reference proteome</keyword>
<accession>A0A6F8SZK8</accession>
<evidence type="ECO:0000256" key="1">
    <source>
        <dbReference type="ARBA" id="ARBA00010333"/>
    </source>
</evidence>
<comment type="similarity">
    <text evidence="1">Belongs to the bacterial solute-binding protein 3 family.</text>
</comment>
<dbReference type="PANTHER" id="PTHR35936">
    <property type="entry name" value="MEMBRANE-BOUND LYTIC MUREIN TRANSGLYCOSYLASE F"/>
    <property type="match status" value="1"/>
</dbReference>
<protein>
    <recommendedName>
        <fullName evidence="3">Solute-binding protein family 3/N-terminal domain-containing protein</fullName>
    </recommendedName>
</protein>
<dbReference type="Gene3D" id="3.40.190.10">
    <property type="entry name" value="Periplasmic binding protein-like II"/>
    <property type="match status" value="2"/>
</dbReference>
<evidence type="ECO:0000256" key="2">
    <source>
        <dbReference type="ARBA" id="ARBA00022729"/>
    </source>
</evidence>
<reference evidence="4" key="1">
    <citation type="journal article" date="2020" name="Microbiol. Resour. Announc.">
        <title>Complete Genome Sequence of Novel Psychrotolerant Legionella Strain TUM19329, Isolated from Antarctic Lake Sediment.</title>
        <authorList>
            <person name="Shimada S."/>
            <person name="Nakai R."/>
            <person name="Aoki K."/>
            <person name="Shimoeda N."/>
            <person name="Ohno G."/>
            <person name="Miyazaki Y."/>
            <person name="Kudoh S."/>
            <person name="Imura S."/>
            <person name="Watanabe K."/>
            <person name="Ishii Y."/>
            <person name="Tateda K."/>
        </authorList>
    </citation>
    <scope>NUCLEOTIDE SEQUENCE [LARGE SCALE GENOMIC DNA]</scope>
    <source>
        <strain evidence="4">TUM19329</strain>
    </source>
</reference>
<dbReference type="SUPFAM" id="SSF53850">
    <property type="entry name" value="Periplasmic binding protein-like II"/>
    <property type="match status" value="1"/>
</dbReference>
<dbReference type="KEGG" id="lant:TUM19329_01960"/>
<dbReference type="SMART" id="SM00062">
    <property type="entry name" value="PBPb"/>
    <property type="match status" value="1"/>
</dbReference>
<keyword evidence="2" id="KW-0732">Signal</keyword>
<sequence>MKGLVFIILFISHIFVYGNALKIGVLQFAPPFSSVAGDGNHYYGFTIDLMDNICQRMQLECNYVSTTIDQHVNSLLQGIIDVSFIPVPIPAKLSGPFIFSLPYLTSNGQFLATKESSINSLAEIKNQKIGVISGTLYDVIIESHYGADNDIIKYEKITDLISALANQEVNLIYVNASVARYMRCQPRKRGTSEAGSPW</sequence>
<dbReference type="RefSeq" id="WP_173235698.1">
    <property type="nucleotide sequence ID" value="NZ_AP022839.1"/>
</dbReference>
<evidence type="ECO:0000313" key="5">
    <source>
        <dbReference type="Proteomes" id="UP000502894"/>
    </source>
</evidence>
<proteinExistence type="inferred from homology"/>
<dbReference type="Proteomes" id="UP000502894">
    <property type="component" value="Chromosome"/>
</dbReference>
<dbReference type="Pfam" id="PF00497">
    <property type="entry name" value="SBP_bac_3"/>
    <property type="match status" value="1"/>
</dbReference>
<dbReference type="PANTHER" id="PTHR35936:SF19">
    <property type="entry name" value="AMINO-ACID-BINDING PROTEIN YXEM-RELATED"/>
    <property type="match status" value="1"/>
</dbReference>
<organism evidence="4 5">
    <name type="scientific">Legionella antarctica</name>
    <dbReference type="NCBI Taxonomy" id="2708020"/>
    <lineage>
        <taxon>Bacteria</taxon>
        <taxon>Pseudomonadati</taxon>
        <taxon>Pseudomonadota</taxon>
        <taxon>Gammaproteobacteria</taxon>
        <taxon>Legionellales</taxon>
        <taxon>Legionellaceae</taxon>
        <taxon>Legionella</taxon>
    </lineage>
</organism>
<dbReference type="AlphaFoldDB" id="A0A6F8SZK8"/>
<evidence type="ECO:0000259" key="3">
    <source>
        <dbReference type="SMART" id="SM00062"/>
    </source>
</evidence>
<dbReference type="EMBL" id="AP022839">
    <property type="protein sequence ID" value="BCA93835.1"/>
    <property type="molecule type" value="Genomic_DNA"/>
</dbReference>
<feature type="domain" description="Solute-binding protein family 3/N-terminal" evidence="3">
    <location>
        <begin position="20"/>
        <end position="197"/>
    </location>
</feature>
<name>A0A6F8SZK8_9GAMM</name>
<gene>
    <name evidence="4" type="ORF">TUM19329_01960</name>
</gene>